<evidence type="ECO:0000259" key="1">
    <source>
        <dbReference type="Pfam" id="PF03205"/>
    </source>
</evidence>
<dbReference type="GO" id="GO:0006777">
    <property type="term" value="P:Mo-molybdopterin cofactor biosynthetic process"/>
    <property type="evidence" value="ECO:0007669"/>
    <property type="project" value="InterPro"/>
</dbReference>
<dbReference type="PANTHER" id="PTHR40072:SF1">
    <property type="entry name" value="MOLYBDOPTERIN-GUANINE DINUCLEOTIDE BIOSYNTHESIS ADAPTER PROTEIN"/>
    <property type="match status" value="1"/>
</dbReference>
<name>W6N770_CLOTY</name>
<dbReference type="SUPFAM" id="SSF52540">
    <property type="entry name" value="P-loop containing nucleoside triphosphate hydrolases"/>
    <property type="match status" value="1"/>
</dbReference>
<dbReference type="EMBL" id="CBXI010000040">
    <property type="protein sequence ID" value="CDL92286.1"/>
    <property type="molecule type" value="Genomic_DNA"/>
</dbReference>
<dbReference type="NCBIfam" id="TIGR00176">
    <property type="entry name" value="mobB"/>
    <property type="match status" value="1"/>
</dbReference>
<gene>
    <name evidence="2" type="ORF">CTDIVETGP_2356</name>
</gene>
<organism evidence="2 3">
    <name type="scientific">Clostridium tyrobutyricum DIVETGP</name>
    <dbReference type="NCBI Taxonomy" id="1408889"/>
    <lineage>
        <taxon>Bacteria</taxon>
        <taxon>Bacillati</taxon>
        <taxon>Bacillota</taxon>
        <taxon>Clostridia</taxon>
        <taxon>Eubacteriales</taxon>
        <taxon>Clostridiaceae</taxon>
        <taxon>Clostridium</taxon>
    </lineage>
</organism>
<dbReference type="InterPro" id="IPR004435">
    <property type="entry name" value="MobB_dom"/>
</dbReference>
<dbReference type="CDD" id="cd03116">
    <property type="entry name" value="MobB"/>
    <property type="match status" value="1"/>
</dbReference>
<dbReference type="RefSeq" id="WP_017895138.1">
    <property type="nucleotide sequence ID" value="NZ_CBXI010000040.1"/>
</dbReference>
<reference evidence="2 3" key="1">
    <citation type="journal article" date="2015" name="Genome Announc.">
        <title>Draft Genome Sequence of Clostridium tyrobutyricum Strain DIVETGP, Isolated from Cow's Milk for Grana Padano Production.</title>
        <authorList>
            <person name="Soggiu A."/>
            <person name="Piras C."/>
            <person name="Gaiarsa S."/>
            <person name="Sassera D."/>
            <person name="Roncada P."/>
            <person name="Bendixen E."/>
            <person name="Brasca M."/>
            <person name="Bonizzi L."/>
        </authorList>
    </citation>
    <scope>NUCLEOTIDE SEQUENCE [LARGE SCALE GENOMIC DNA]</scope>
    <source>
        <strain evidence="2 3">DIVETGP</strain>
    </source>
</reference>
<evidence type="ECO:0000313" key="3">
    <source>
        <dbReference type="Proteomes" id="UP000019482"/>
    </source>
</evidence>
<dbReference type="Pfam" id="PF03205">
    <property type="entry name" value="MobB"/>
    <property type="match status" value="1"/>
</dbReference>
<dbReference type="Proteomes" id="UP000019482">
    <property type="component" value="Unassembled WGS sequence"/>
</dbReference>
<keyword evidence="3" id="KW-1185">Reference proteome</keyword>
<sequence>MENSYLGNLNTKRKPAVISIIAAGSNSGKTTLIEKLVKILKDRNYRVGVLKHGTHEFEIDKEGKDTYRFTRAGADNVIISNSSKMAIMKVLPQELDIEEVLRLFNDIDIVFIEGFRENKYPKIEVHRSKINDELLYQNSKRVDPEKYIGIASDEPLDMPIPVFNLNDACSIADFIENGYI</sequence>
<dbReference type="AlphaFoldDB" id="W6N770"/>
<proteinExistence type="predicted"/>
<accession>W6N770</accession>
<protein>
    <submittedName>
        <fullName evidence="2">Molybdopterin-guanine dinucleotide biosynthesis protein MobB</fullName>
    </submittedName>
</protein>
<evidence type="ECO:0000313" key="2">
    <source>
        <dbReference type="EMBL" id="CDL92286.1"/>
    </source>
</evidence>
<dbReference type="InterPro" id="IPR052539">
    <property type="entry name" value="MGD_biosynthesis_adapter"/>
</dbReference>
<feature type="domain" description="Molybdopterin-guanine dinucleotide biosynthesis protein B (MobB)" evidence="1">
    <location>
        <begin position="21"/>
        <end position="140"/>
    </location>
</feature>
<dbReference type="InterPro" id="IPR027417">
    <property type="entry name" value="P-loop_NTPase"/>
</dbReference>
<dbReference type="PANTHER" id="PTHR40072">
    <property type="entry name" value="MOLYBDOPTERIN-GUANINE DINUCLEOTIDE BIOSYNTHESIS ADAPTER PROTEIN-RELATED"/>
    <property type="match status" value="1"/>
</dbReference>
<dbReference type="OrthoDB" id="9786803at2"/>
<dbReference type="GeneID" id="29420369"/>
<dbReference type="Gene3D" id="3.40.50.300">
    <property type="entry name" value="P-loop containing nucleotide triphosphate hydrolases"/>
    <property type="match status" value="1"/>
</dbReference>
<comment type="caution">
    <text evidence="2">The sequence shown here is derived from an EMBL/GenBank/DDBJ whole genome shotgun (WGS) entry which is preliminary data.</text>
</comment>
<dbReference type="GO" id="GO:0005525">
    <property type="term" value="F:GTP binding"/>
    <property type="evidence" value="ECO:0007669"/>
    <property type="project" value="InterPro"/>
</dbReference>